<gene>
    <name evidence="1" type="ORF">CFP56_040716</name>
</gene>
<comment type="caution">
    <text evidence="1">The sequence shown here is derived from an EMBL/GenBank/DDBJ whole genome shotgun (WGS) entry which is preliminary data.</text>
</comment>
<keyword evidence="2" id="KW-1185">Reference proteome</keyword>
<sequence length="94" mass="10643">MWLPKATICSPYPLDQKDMAPALRPIDFGVPIPSKVELKGLLGIIHLRNILLYSSQIWVCSLLLWSVMSSSSYTYSHSRSKVLSNSLIDFFLSR</sequence>
<proteinExistence type="predicted"/>
<dbReference type="EMBL" id="PKMF04000799">
    <property type="protein sequence ID" value="KAK7819024.1"/>
    <property type="molecule type" value="Genomic_DNA"/>
</dbReference>
<accession>A0AAW0IX81</accession>
<name>A0AAW0IX81_QUESU</name>
<evidence type="ECO:0000313" key="2">
    <source>
        <dbReference type="Proteomes" id="UP000237347"/>
    </source>
</evidence>
<organism evidence="1 2">
    <name type="scientific">Quercus suber</name>
    <name type="common">Cork oak</name>
    <dbReference type="NCBI Taxonomy" id="58331"/>
    <lineage>
        <taxon>Eukaryota</taxon>
        <taxon>Viridiplantae</taxon>
        <taxon>Streptophyta</taxon>
        <taxon>Embryophyta</taxon>
        <taxon>Tracheophyta</taxon>
        <taxon>Spermatophyta</taxon>
        <taxon>Magnoliopsida</taxon>
        <taxon>eudicotyledons</taxon>
        <taxon>Gunneridae</taxon>
        <taxon>Pentapetalae</taxon>
        <taxon>rosids</taxon>
        <taxon>fabids</taxon>
        <taxon>Fagales</taxon>
        <taxon>Fagaceae</taxon>
        <taxon>Quercus</taxon>
    </lineage>
</organism>
<reference evidence="1 2" key="1">
    <citation type="journal article" date="2018" name="Sci. Data">
        <title>The draft genome sequence of cork oak.</title>
        <authorList>
            <person name="Ramos A.M."/>
            <person name="Usie A."/>
            <person name="Barbosa P."/>
            <person name="Barros P.M."/>
            <person name="Capote T."/>
            <person name="Chaves I."/>
            <person name="Simoes F."/>
            <person name="Abreu I."/>
            <person name="Carrasquinho I."/>
            <person name="Faro C."/>
            <person name="Guimaraes J.B."/>
            <person name="Mendonca D."/>
            <person name="Nobrega F."/>
            <person name="Rodrigues L."/>
            <person name="Saibo N.J.M."/>
            <person name="Varela M.C."/>
            <person name="Egas C."/>
            <person name="Matos J."/>
            <person name="Miguel C.M."/>
            <person name="Oliveira M.M."/>
            <person name="Ricardo C.P."/>
            <person name="Goncalves S."/>
        </authorList>
    </citation>
    <scope>NUCLEOTIDE SEQUENCE [LARGE SCALE GENOMIC DNA]</scope>
    <source>
        <strain evidence="2">cv. HL8</strain>
    </source>
</reference>
<dbReference type="AlphaFoldDB" id="A0AAW0IX81"/>
<dbReference type="Proteomes" id="UP000237347">
    <property type="component" value="Unassembled WGS sequence"/>
</dbReference>
<protein>
    <submittedName>
        <fullName evidence="1">Uncharacterized protein</fullName>
    </submittedName>
</protein>
<evidence type="ECO:0000313" key="1">
    <source>
        <dbReference type="EMBL" id="KAK7819024.1"/>
    </source>
</evidence>